<evidence type="ECO:0000313" key="3">
    <source>
        <dbReference type="Proteomes" id="UP001058271"/>
    </source>
</evidence>
<feature type="region of interest" description="Disordered" evidence="1">
    <location>
        <begin position="89"/>
        <end position="111"/>
    </location>
</feature>
<evidence type="ECO:0000256" key="1">
    <source>
        <dbReference type="SAM" id="MobiDB-lite"/>
    </source>
</evidence>
<feature type="compositionally biased region" description="Polar residues" evidence="1">
    <location>
        <begin position="24"/>
        <end position="38"/>
    </location>
</feature>
<evidence type="ECO:0000313" key="2">
    <source>
        <dbReference type="EMBL" id="UWZ39620.1"/>
    </source>
</evidence>
<feature type="region of interest" description="Disordered" evidence="1">
    <location>
        <begin position="20"/>
        <end position="44"/>
    </location>
</feature>
<accession>A0ABY5ZBZ7</accession>
<organism evidence="2 3">
    <name type="scientific">Dactylosporangium roseum</name>
    <dbReference type="NCBI Taxonomy" id="47989"/>
    <lineage>
        <taxon>Bacteria</taxon>
        <taxon>Bacillati</taxon>
        <taxon>Actinomycetota</taxon>
        <taxon>Actinomycetes</taxon>
        <taxon>Micromonosporales</taxon>
        <taxon>Micromonosporaceae</taxon>
        <taxon>Dactylosporangium</taxon>
    </lineage>
</organism>
<sequence>MTVVPCADVGAGRFAGRLRGTGCLQEQPTRNRSEPNQNRSHHDFADFRGVNDMATVRDKVVQYLQDARAAEYALTTMLAVNIAVTPEGTIDGGWRRSGDGPVSGYPGCRTG</sequence>
<keyword evidence="3" id="KW-1185">Reference proteome</keyword>
<dbReference type="RefSeq" id="WP_260729044.1">
    <property type="nucleotide sequence ID" value="NZ_BAAABS010000003.1"/>
</dbReference>
<dbReference type="EMBL" id="CP073721">
    <property type="protein sequence ID" value="UWZ39620.1"/>
    <property type="molecule type" value="Genomic_DNA"/>
</dbReference>
<reference evidence="2" key="1">
    <citation type="submission" date="2021-04" db="EMBL/GenBank/DDBJ databases">
        <title>Biosynthetic gene clusters of Dactylosporangioum roseum.</title>
        <authorList>
            <person name="Hartkoorn R.C."/>
            <person name="Beaudoing E."/>
            <person name="Hot D."/>
            <person name="Moureu S."/>
        </authorList>
    </citation>
    <scope>NUCLEOTIDE SEQUENCE</scope>
    <source>
        <strain evidence="2">NRRL B-16295</strain>
    </source>
</reference>
<name>A0ABY5ZBZ7_9ACTN</name>
<dbReference type="Proteomes" id="UP001058271">
    <property type="component" value="Chromosome"/>
</dbReference>
<protein>
    <submittedName>
        <fullName evidence="2">Uncharacterized protein</fullName>
    </submittedName>
</protein>
<proteinExistence type="predicted"/>
<gene>
    <name evidence="2" type="ORF">Drose_16180</name>
</gene>